<feature type="transmembrane region" description="Helical" evidence="13">
    <location>
        <begin position="390"/>
        <end position="408"/>
    </location>
</feature>
<evidence type="ECO:0000256" key="8">
    <source>
        <dbReference type="ARBA" id="ARBA00022777"/>
    </source>
</evidence>
<dbReference type="SMART" id="SM00387">
    <property type="entry name" value="HATPase_c"/>
    <property type="match status" value="1"/>
</dbReference>
<dbReference type="InterPro" id="IPR014729">
    <property type="entry name" value="Rossmann-like_a/b/a_fold"/>
</dbReference>
<dbReference type="Gene3D" id="3.40.50.620">
    <property type="entry name" value="HUPs"/>
    <property type="match status" value="1"/>
</dbReference>
<dbReference type="PANTHER" id="PTHR45569">
    <property type="entry name" value="SENSOR PROTEIN KDPD"/>
    <property type="match status" value="1"/>
</dbReference>
<gene>
    <name evidence="15" type="ORF">LKD32_03640</name>
</gene>
<keyword evidence="9" id="KW-0067">ATP-binding</keyword>
<keyword evidence="8 15" id="KW-0418">Kinase</keyword>
<evidence type="ECO:0000256" key="11">
    <source>
        <dbReference type="ARBA" id="ARBA00023012"/>
    </source>
</evidence>
<dbReference type="InterPro" id="IPR005467">
    <property type="entry name" value="His_kinase_dom"/>
</dbReference>
<proteinExistence type="predicted"/>
<evidence type="ECO:0000256" key="5">
    <source>
        <dbReference type="ARBA" id="ARBA00022679"/>
    </source>
</evidence>
<evidence type="ECO:0000256" key="7">
    <source>
        <dbReference type="ARBA" id="ARBA00022741"/>
    </source>
</evidence>
<dbReference type="SMART" id="SM00388">
    <property type="entry name" value="HisKA"/>
    <property type="match status" value="1"/>
</dbReference>
<dbReference type="CDD" id="cd00075">
    <property type="entry name" value="HATPase"/>
    <property type="match status" value="1"/>
</dbReference>
<dbReference type="InterPro" id="IPR036097">
    <property type="entry name" value="HisK_dim/P_sf"/>
</dbReference>
<evidence type="ECO:0000313" key="16">
    <source>
        <dbReference type="Proteomes" id="UP001198962"/>
    </source>
</evidence>
<dbReference type="EMBL" id="JAJEPU010000007">
    <property type="protein sequence ID" value="MCC2163983.1"/>
    <property type="molecule type" value="Genomic_DNA"/>
</dbReference>
<dbReference type="PROSITE" id="PS50109">
    <property type="entry name" value="HIS_KIN"/>
    <property type="match status" value="1"/>
</dbReference>
<accession>A0AAE3DKF1</accession>
<dbReference type="AlphaFoldDB" id="A0AAE3DKF1"/>
<keyword evidence="4" id="KW-0597">Phosphoprotein</keyword>
<keyword evidence="6 13" id="KW-0812">Transmembrane</keyword>
<dbReference type="Pfam" id="PF00512">
    <property type="entry name" value="HisKA"/>
    <property type="match status" value="1"/>
</dbReference>
<dbReference type="InterPro" id="IPR029016">
    <property type="entry name" value="GAF-like_dom_sf"/>
</dbReference>
<dbReference type="Gene3D" id="1.10.287.130">
    <property type="match status" value="1"/>
</dbReference>
<dbReference type="Gene3D" id="3.30.565.10">
    <property type="entry name" value="Histidine kinase-like ATPase, C-terminal domain"/>
    <property type="match status" value="1"/>
</dbReference>
<dbReference type="RefSeq" id="WP_308450736.1">
    <property type="nucleotide sequence ID" value="NZ_JAJEPU010000007.1"/>
</dbReference>
<dbReference type="InterPro" id="IPR003661">
    <property type="entry name" value="HisK_dim/P_dom"/>
</dbReference>
<dbReference type="InterPro" id="IPR052023">
    <property type="entry name" value="Histidine_kinase_KdpD"/>
</dbReference>
<dbReference type="InterPro" id="IPR038318">
    <property type="entry name" value="KdpD_sf"/>
</dbReference>
<dbReference type="Proteomes" id="UP001198962">
    <property type="component" value="Unassembled WGS sequence"/>
</dbReference>
<reference evidence="15" key="1">
    <citation type="submission" date="2021-10" db="EMBL/GenBank/DDBJ databases">
        <title>Anaerobic single-cell dispensing facilitates the cultivation of human gut bacteria.</title>
        <authorList>
            <person name="Afrizal A."/>
        </authorList>
    </citation>
    <scope>NUCLEOTIDE SEQUENCE</scope>
    <source>
        <strain evidence="15">CLA-AA-H274</strain>
    </source>
</reference>
<dbReference type="Gene3D" id="3.40.50.300">
    <property type="entry name" value="P-loop containing nucleotide triphosphate hydrolases"/>
    <property type="match status" value="1"/>
</dbReference>
<dbReference type="Pfam" id="PF02518">
    <property type="entry name" value="HATPase_c"/>
    <property type="match status" value="1"/>
</dbReference>
<dbReference type="InterPro" id="IPR003594">
    <property type="entry name" value="HATPase_dom"/>
</dbReference>
<keyword evidence="11" id="KW-0902">Two-component regulatory system</keyword>
<dbReference type="FunFam" id="3.30.565.10:FF:000006">
    <property type="entry name" value="Sensor histidine kinase WalK"/>
    <property type="match status" value="1"/>
</dbReference>
<feature type="transmembrane region" description="Helical" evidence="13">
    <location>
        <begin position="444"/>
        <end position="465"/>
    </location>
</feature>
<evidence type="ECO:0000256" key="2">
    <source>
        <dbReference type="ARBA" id="ARBA00004141"/>
    </source>
</evidence>
<evidence type="ECO:0000259" key="14">
    <source>
        <dbReference type="PROSITE" id="PS50109"/>
    </source>
</evidence>
<sequence length="866" mass="97061">MDQIKKGRLKIFFSYAESIGKTHSMLKAALTAKEQGIDVVVGYVALHTLEKDSELADVLSQLEWLSCEKQNFDIDLALSRNPELILVDELAHSNQAPCRHKKRYQEVMELINHGIDVYTTVNVSNLESLHDTVASITGITTWNRIPDSIFDNADQVELIDIEPQELIERLQEKNTADSKLTVEQLTALREIALRRCADRVKRLSSQLSKTNNFHTDEHILACLSSAPSNAKIIRTAARMARAFNSQFTALFVETPDFAEETPENKERLHNHIKLAEQLGANIETIYGDDVPYQIAEYARLSGITKIVLGRSAMTRKRFFGKSTLTEQLLSYDPEMDIHIIPDLCSELPYRQKRRNDYLKKHSIFTNTLKSSAILFGATLLSILFDHLGFTSANIIMVYILGVLLTSIVTSHQVYSLISSVASVCIFNYLFTIPKFSLTAYGTGYPVTFIVMFLTAYITGTMAIRYKAQAGQSAKIAYRTKVLFDTDQLLSKANGKREIFEATAKQIQKLLERNVVIFENVNGKLSEPYFSQAKETSNIPVSYHFESERAAAEWVLANNHTAGATTDTHSHTQYLYFALRMNERVYGVIGIEAKNTPLDAPAHSILLSILGEAALALENEKNLCEKEAAAILAKSEQLRANMLRTISHDLRTPLTSISGNASNLMSNGNYFDEETKQQIYSDIYNDSMWLIDLVENLLYATRIEEGKMTLRTSTELLSEIVEEAIWHIKRKLNSHTLSVSFDDDLILVKADAKLLVQVIANIIDNAVKYTPADSSITITSKKKGNMAELSIADTGNGIPPADKERIFEKFYCGNQKIADNRRSLGLGLYLCKSIIEAHGGVLSVSDNLPHGAIFSFTIPLEEVPFYE</sequence>
<evidence type="ECO:0000313" key="15">
    <source>
        <dbReference type="EMBL" id="MCC2163983.1"/>
    </source>
</evidence>
<evidence type="ECO:0000256" key="6">
    <source>
        <dbReference type="ARBA" id="ARBA00022692"/>
    </source>
</evidence>
<evidence type="ECO:0000256" key="1">
    <source>
        <dbReference type="ARBA" id="ARBA00000085"/>
    </source>
</evidence>
<comment type="catalytic activity">
    <reaction evidence="1">
        <text>ATP + protein L-histidine = ADP + protein N-phospho-L-histidine.</text>
        <dbReference type="EC" id="2.7.13.3"/>
    </reaction>
</comment>
<keyword evidence="5" id="KW-0808">Transferase</keyword>
<dbReference type="InterPro" id="IPR025201">
    <property type="entry name" value="KdpD_TM"/>
</dbReference>
<feature type="domain" description="Histidine kinase" evidence="14">
    <location>
        <begin position="644"/>
        <end position="861"/>
    </location>
</feature>
<dbReference type="Pfam" id="PF13493">
    <property type="entry name" value="DUF4118"/>
    <property type="match status" value="1"/>
</dbReference>
<evidence type="ECO:0000256" key="9">
    <source>
        <dbReference type="ARBA" id="ARBA00022840"/>
    </source>
</evidence>
<dbReference type="InterPro" id="IPR027417">
    <property type="entry name" value="P-loop_NTPase"/>
</dbReference>
<dbReference type="EC" id="2.7.13.3" evidence="3"/>
<dbReference type="PRINTS" id="PR00344">
    <property type="entry name" value="BCTRLSENSOR"/>
</dbReference>
<organism evidence="15 16">
    <name type="scientific">Brotaphodocola catenula</name>
    <dbReference type="NCBI Taxonomy" id="2885361"/>
    <lineage>
        <taxon>Bacteria</taxon>
        <taxon>Bacillati</taxon>
        <taxon>Bacillota</taxon>
        <taxon>Clostridia</taxon>
        <taxon>Lachnospirales</taxon>
        <taxon>Lachnospiraceae</taxon>
        <taxon>Brotaphodocola</taxon>
    </lineage>
</organism>
<comment type="subcellular location">
    <subcellularLocation>
        <location evidence="2">Membrane</location>
        <topology evidence="2">Multi-pass membrane protein</topology>
    </subcellularLocation>
</comment>
<keyword evidence="12 13" id="KW-0472">Membrane</keyword>
<comment type="caution">
    <text evidence="15">The sequence shown here is derived from an EMBL/GenBank/DDBJ whole genome shotgun (WGS) entry which is preliminary data.</text>
</comment>
<dbReference type="CDD" id="cd00082">
    <property type="entry name" value="HisKA"/>
    <property type="match status" value="1"/>
</dbReference>
<dbReference type="Gene3D" id="3.30.450.40">
    <property type="match status" value="1"/>
</dbReference>
<dbReference type="PANTHER" id="PTHR45569:SF1">
    <property type="entry name" value="SENSOR PROTEIN KDPD"/>
    <property type="match status" value="1"/>
</dbReference>
<evidence type="ECO:0000256" key="12">
    <source>
        <dbReference type="ARBA" id="ARBA00023136"/>
    </source>
</evidence>
<dbReference type="GO" id="GO:0000155">
    <property type="term" value="F:phosphorelay sensor kinase activity"/>
    <property type="evidence" value="ECO:0007669"/>
    <property type="project" value="InterPro"/>
</dbReference>
<dbReference type="Gene3D" id="1.20.120.620">
    <property type="entry name" value="Backbone structure of the membrane domain of e. Coli histidine kinase receptor kdpd"/>
    <property type="match status" value="1"/>
</dbReference>
<evidence type="ECO:0000256" key="4">
    <source>
        <dbReference type="ARBA" id="ARBA00022553"/>
    </source>
</evidence>
<dbReference type="GO" id="GO:0005886">
    <property type="term" value="C:plasma membrane"/>
    <property type="evidence" value="ECO:0007669"/>
    <property type="project" value="TreeGrafter"/>
</dbReference>
<dbReference type="InterPro" id="IPR004358">
    <property type="entry name" value="Sig_transdc_His_kin-like_C"/>
</dbReference>
<keyword evidence="10 13" id="KW-1133">Transmembrane helix</keyword>
<evidence type="ECO:0000256" key="10">
    <source>
        <dbReference type="ARBA" id="ARBA00022989"/>
    </source>
</evidence>
<dbReference type="SUPFAM" id="SSF47384">
    <property type="entry name" value="Homodimeric domain of signal transducing histidine kinase"/>
    <property type="match status" value="1"/>
</dbReference>
<dbReference type="GO" id="GO:0005524">
    <property type="term" value="F:ATP binding"/>
    <property type="evidence" value="ECO:0007669"/>
    <property type="project" value="UniProtKB-KW"/>
</dbReference>
<dbReference type="CDD" id="cd01987">
    <property type="entry name" value="USP_KdpD-like"/>
    <property type="match status" value="1"/>
</dbReference>
<dbReference type="InterPro" id="IPR036890">
    <property type="entry name" value="HATPase_C_sf"/>
</dbReference>
<keyword evidence="16" id="KW-1185">Reference proteome</keyword>
<dbReference type="SUPFAM" id="SSF52402">
    <property type="entry name" value="Adenine nucleotide alpha hydrolases-like"/>
    <property type="match status" value="1"/>
</dbReference>
<dbReference type="Pfam" id="PF02702">
    <property type="entry name" value="KdpD"/>
    <property type="match status" value="1"/>
</dbReference>
<name>A0AAE3DKF1_9FIRM</name>
<evidence type="ECO:0000256" key="3">
    <source>
        <dbReference type="ARBA" id="ARBA00012438"/>
    </source>
</evidence>
<protein>
    <recommendedName>
        <fullName evidence="3">histidine kinase</fullName>
        <ecNumber evidence="3">2.7.13.3</ecNumber>
    </recommendedName>
</protein>
<feature type="transmembrane region" description="Helical" evidence="13">
    <location>
        <begin position="363"/>
        <end position="384"/>
    </location>
</feature>
<dbReference type="SUPFAM" id="SSF55874">
    <property type="entry name" value="ATPase domain of HSP90 chaperone/DNA topoisomerase II/histidine kinase"/>
    <property type="match status" value="1"/>
</dbReference>
<keyword evidence="7" id="KW-0547">Nucleotide-binding</keyword>
<dbReference type="InterPro" id="IPR003852">
    <property type="entry name" value="Sig_transdc_His_kinase_KdpD_N"/>
</dbReference>
<evidence type="ECO:0000256" key="13">
    <source>
        <dbReference type="SAM" id="Phobius"/>
    </source>
</evidence>